<name>A0AAJ6SZA4_POPEU</name>
<dbReference type="KEGG" id="peu:105108715"/>
<dbReference type="PANTHER" id="PTHR38542">
    <property type="entry name" value="OS04G0450500 PROTEIN"/>
    <property type="match status" value="1"/>
</dbReference>
<dbReference type="RefSeq" id="XP_011001441.1">
    <property type="nucleotide sequence ID" value="XM_011003139.1"/>
</dbReference>
<protein>
    <submittedName>
        <fullName evidence="2 3">Uncharacterized protein LOC105108715</fullName>
    </submittedName>
</protein>
<dbReference type="GeneID" id="105108715"/>
<reference evidence="2 3" key="1">
    <citation type="submission" date="2025-04" db="UniProtKB">
        <authorList>
            <consortium name="RefSeq"/>
        </authorList>
    </citation>
    <scope>IDENTIFICATION</scope>
</reference>
<organism evidence="1 2">
    <name type="scientific">Populus euphratica</name>
    <name type="common">Euphrates poplar</name>
    <dbReference type="NCBI Taxonomy" id="75702"/>
    <lineage>
        <taxon>Eukaryota</taxon>
        <taxon>Viridiplantae</taxon>
        <taxon>Streptophyta</taxon>
        <taxon>Embryophyta</taxon>
        <taxon>Tracheophyta</taxon>
        <taxon>Spermatophyta</taxon>
        <taxon>Magnoliopsida</taxon>
        <taxon>eudicotyledons</taxon>
        <taxon>Gunneridae</taxon>
        <taxon>Pentapetalae</taxon>
        <taxon>rosids</taxon>
        <taxon>fabids</taxon>
        <taxon>Malpighiales</taxon>
        <taxon>Salicaceae</taxon>
        <taxon>Saliceae</taxon>
        <taxon>Populus</taxon>
    </lineage>
</organism>
<proteinExistence type="predicted"/>
<dbReference type="PANTHER" id="PTHR38542:SF2">
    <property type="entry name" value="REPLICATION FACTOR A C-TERMINAL DOMAIN-CONTAINING PROTEIN"/>
    <property type="match status" value="1"/>
</dbReference>
<evidence type="ECO:0000313" key="3">
    <source>
        <dbReference type="RefSeq" id="XP_011001441.1"/>
    </source>
</evidence>
<gene>
    <name evidence="2 3" type="primary">LOC105108715</name>
</gene>
<dbReference type="Gene3D" id="2.40.50.140">
    <property type="entry name" value="Nucleic acid-binding proteins"/>
    <property type="match status" value="1"/>
</dbReference>
<evidence type="ECO:0000313" key="2">
    <source>
        <dbReference type="RefSeq" id="XP_011001440.1"/>
    </source>
</evidence>
<accession>A0AAJ6SZA4</accession>
<dbReference type="AlphaFoldDB" id="A0AAJ6SZA4"/>
<sequence length="450" mass="50543">MKSRARQKLSWSEENNQSGSLIVLRDMTSAIGWYGPLVDLCKTDHHIGDIVQLLVFVHRSTPVQYKLSKGGEVIRTDIQVGDDTLPFFSVSLWKKQMGTMVVAGDILLLQNVKITKFGHAVEARTVEWSSLVSLVHPYGSLLSKGVDELIEESQVGKTTLEKLCRVIKWVQRARSALNTIGSHSFVKPRNLKLPKQSESQNLLLLSEVLGLSNSCNAIFNASIGEIFLPITWRALDDSDKEKMFVSRRTMEDKDNSLAEDFICIGCHLCGSPLVSENGSICKQNNNSLYCSKSPNHLHAVTLIYRPFMLYVWDESEYLPLLVRNKAAVVLFGNIRAERVYSCFRGQNRSHNSNQAYFCRENNPEAVKKGLVGSCSSDADKSLEVKEKNHHNKNTNFHLIWLVLLKILLQQGKNSPLKFEATVNTSLDTEHGKFEMLSVSVPCARNKLFSG</sequence>
<dbReference type="Proteomes" id="UP000694918">
    <property type="component" value="Unplaced"/>
</dbReference>
<dbReference type="RefSeq" id="XP_011001440.1">
    <property type="nucleotide sequence ID" value="XM_011003138.1"/>
</dbReference>
<dbReference type="InterPro" id="IPR012340">
    <property type="entry name" value="NA-bd_OB-fold"/>
</dbReference>
<keyword evidence="1" id="KW-1185">Reference proteome</keyword>
<evidence type="ECO:0000313" key="1">
    <source>
        <dbReference type="Proteomes" id="UP000694918"/>
    </source>
</evidence>